<dbReference type="PRINTS" id="PR00455">
    <property type="entry name" value="HTHTETR"/>
</dbReference>
<evidence type="ECO:0000313" key="7">
    <source>
        <dbReference type="EMBL" id="AJA07228.1"/>
    </source>
</evidence>
<feature type="compositionally biased region" description="Basic and acidic residues" evidence="5">
    <location>
        <begin position="7"/>
        <end position="21"/>
    </location>
</feature>
<dbReference type="GO" id="GO:0000976">
    <property type="term" value="F:transcription cis-regulatory region binding"/>
    <property type="evidence" value="ECO:0007669"/>
    <property type="project" value="TreeGrafter"/>
</dbReference>
<dbReference type="Gene3D" id="1.10.357.10">
    <property type="entry name" value="Tetracycline Repressor, domain 2"/>
    <property type="match status" value="1"/>
</dbReference>
<keyword evidence="2 4" id="KW-0238">DNA-binding</keyword>
<dbReference type="InterPro" id="IPR009057">
    <property type="entry name" value="Homeodomain-like_sf"/>
</dbReference>
<reference evidence="7 8" key="1">
    <citation type="journal article" date="2015" name="Int. J. Syst. Evol. Microbiol.">
        <title>Description of Sphingopyxis fribergensis sp. nov. - a soil bacterium with the ability to degrade styrene and phenylacetic acid.</title>
        <authorList>
            <person name="Oelschlagel M."/>
            <person name="Ruckert C."/>
            <person name="Kalinowski J."/>
            <person name="Schmidt G."/>
            <person name="Schlomann M."/>
            <person name="Tischler D."/>
        </authorList>
    </citation>
    <scope>NUCLEOTIDE SEQUENCE [LARGE SCALE GENOMIC DNA]</scope>
    <source>
        <strain evidence="7 8">Kp5.2</strain>
    </source>
</reference>
<dbReference type="EMBL" id="CP009122">
    <property type="protein sequence ID" value="AJA07228.1"/>
    <property type="molecule type" value="Genomic_DNA"/>
</dbReference>
<dbReference type="STRING" id="1515612.SKP52_01440"/>
<dbReference type="OrthoDB" id="9816431at2"/>
<dbReference type="KEGG" id="sphk:SKP52_01440"/>
<feature type="DNA-binding region" description="H-T-H motif" evidence="4">
    <location>
        <begin position="47"/>
        <end position="66"/>
    </location>
</feature>
<gene>
    <name evidence="7" type="ORF">SKP52_01440</name>
</gene>
<evidence type="ECO:0000259" key="6">
    <source>
        <dbReference type="PROSITE" id="PS50977"/>
    </source>
</evidence>
<name>A0A0A7PDG9_9SPHN</name>
<keyword evidence="1" id="KW-0805">Transcription regulation</keyword>
<evidence type="ECO:0000256" key="5">
    <source>
        <dbReference type="SAM" id="MobiDB-lite"/>
    </source>
</evidence>
<protein>
    <recommendedName>
        <fullName evidence="6">HTH tetR-type domain-containing protein</fullName>
    </recommendedName>
</protein>
<accession>A0A0A7PDG9</accession>
<evidence type="ECO:0000256" key="1">
    <source>
        <dbReference type="ARBA" id="ARBA00023015"/>
    </source>
</evidence>
<feature type="domain" description="HTH tetR-type" evidence="6">
    <location>
        <begin position="24"/>
        <end position="84"/>
    </location>
</feature>
<dbReference type="InterPro" id="IPR050109">
    <property type="entry name" value="HTH-type_TetR-like_transc_reg"/>
</dbReference>
<dbReference type="Pfam" id="PF00440">
    <property type="entry name" value="TetR_N"/>
    <property type="match status" value="1"/>
</dbReference>
<dbReference type="HOGENOM" id="CLU_069356_27_1_5"/>
<keyword evidence="8" id="KW-1185">Reference proteome</keyword>
<evidence type="ECO:0000256" key="2">
    <source>
        <dbReference type="ARBA" id="ARBA00023125"/>
    </source>
</evidence>
<dbReference type="PROSITE" id="PS50977">
    <property type="entry name" value="HTH_TETR_2"/>
    <property type="match status" value="1"/>
</dbReference>
<sequence length="201" mass="22261">MTIGDVKATDDGLMRRTRTQDRKEARRQHLLDVARALFYEKGFSATSIDDIIRRAGGAVGTIYLYFGSKLALFEAVIRDEAAKFSCRVATALDMATEKNLSLEEAAEKLVGAATDEEAIGLLRLVIAEGQRYPIIREIYREILAGIHQDVRMLIRRSEFCRGQVLSVESVDLILTTQIADAQLSLLTGVSENGAGPLCQRR</sequence>
<dbReference type="AlphaFoldDB" id="A0A0A7PDG9"/>
<dbReference type="RefSeq" id="WP_052207715.1">
    <property type="nucleotide sequence ID" value="NZ_CP009122.1"/>
</dbReference>
<evidence type="ECO:0000256" key="4">
    <source>
        <dbReference type="PROSITE-ProRule" id="PRU00335"/>
    </source>
</evidence>
<evidence type="ECO:0000256" key="3">
    <source>
        <dbReference type="ARBA" id="ARBA00023163"/>
    </source>
</evidence>
<dbReference type="PANTHER" id="PTHR30055">
    <property type="entry name" value="HTH-TYPE TRANSCRIPTIONAL REGULATOR RUTR"/>
    <property type="match status" value="1"/>
</dbReference>
<dbReference type="SUPFAM" id="SSF46689">
    <property type="entry name" value="Homeodomain-like"/>
    <property type="match status" value="1"/>
</dbReference>
<dbReference type="FunFam" id="1.10.10.60:FF:000141">
    <property type="entry name" value="TetR family transcriptional regulator"/>
    <property type="match status" value="1"/>
</dbReference>
<evidence type="ECO:0000313" key="8">
    <source>
        <dbReference type="Proteomes" id="UP000030907"/>
    </source>
</evidence>
<dbReference type="InterPro" id="IPR001647">
    <property type="entry name" value="HTH_TetR"/>
</dbReference>
<dbReference type="GO" id="GO:0003700">
    <property type="term" value="F:DNA-binding transcription factor activity"/>
    <property type="evidence" value="ECO:0007669"/>
    <property type="project" value="TreeGrafter"/>
</dbReference>
<keyword evidence="3" id="KW-0804">Transcription</keyword>
<dbReference type="PANTHER" id="PTHR30055:SF234">
    <property type="entry name" value="HTH-TYPE TRANSCRIPTIONAL REGULATOR BETI"/>
    <property type="match status" value="1"/>
</dbReference>
<dbReference type="Proteomes" id="UP000030907">
    <property type="component" value="Chromosome"/>
</dbReference>
<organism evidence="7 8">
    <name type="scientific">Sphingopyxis fribergensis</name>
    <dbReference type="NCBI Taxonomy" id="1515612"/>
    <lineage>
        <taxon>Bacteria</taxon>
        <taxon>Pseudomonadati</taxon>
        <taxon>Pseudomonadota</taxon>
        <taxon>Alphaproteobacteria</taxon>
        <taxon>Sphingomonadales</taxon>
        <taxon>Sphingomonadaceae</taxon>
        <taxon>Sphingopyxis</taxon>
    </lineage>
</organism>
<proteinExistence type="predicted"/>
<feature type="region of interest" description="Disordered" evidence="5">
    <location>
        <begin position="1"/>
        <end position="21"/>
    </location>
</feature>